<proteinExistence type="inferred from homology"/>
<dbReference type="PANTHER" id="PTHR19282">
    <property type="entry name" value="TETRASPANIN"/>
    <property type="match status" value="1"/>
</dbReference>
<dbReference type="InterPro" id="IPR018499">
    <property type="entry name" value="Tetraspanin/Peripherin"/>
</dbReference>
<evidence type="ECO:0000256" key="3">
    <source>
        <dbReference type="ARBA" id="ARBA00022692"/>
    </source>
</evidence>
<dbReference type="PRINTS" id="PR00259">
    <property type="entry name" value="TMFOUR"/>
</dbReference>
<evidence type="ECO:0000313" key="8">
    <source>
        <dbReference type="RefSeq" id="XP_017779905.1"/>
    </source>
</evidence>
<comment type="subcellular location">
    <subcellularLocation>
        <location evidence="1 6">Membrane</location>
        <topology evidence="1 6">Multi-pass membrane protein</topology>
    </subcellularLocation>
</comment>
<feature type="transmembrane region" description="Helical" evidence="6">
    <location>
        <begin position="53"/>
        <end position="76"/>
    </location>
</feature>
<accession>A0ABM1MZA5</accession>
<evidence type="ECO:0000313" key="7">
    <source>
        <dbReference type="Proteomes" id="UP000695000"/>
    </source>
</evidence>
<sequence length="237" mass="26137">MAYGRHMDGCGNFMKYSMFIINFIIFLGGITVVALGIWTVIDKSFANELLGTNLYSGAVYVLIATGILITLISCFGCFGSAKEVRCMLVTYFIAVFLIFVTMLVGGILGYVFRAKVENTMKNTMIGSIRSYGNDRPVTEAWDEIQSRLQCCGVSGAVDWTDQIPDSCCREPVPGKRQRCNLLVEHQNSFTLFQRGCYNVTIDYVKDHAAIIGGAGIVVACLMLLGMIFSCALFKILE</sequence>
<keyword evidence="4 6" id="KW-1133">Transmembrane helix</keyword>
<keyword evidence="5 6" id="KW-0472">Membrane</keyword>
<reference evidence="8" key="1">
    <citation type="submission" date="2025-08" db="UniProtKB">
        <authorList>
            <consortium name="RefSeq"/>
        </authorList>
    </citation>
    <scope>IDENTIFICATION</scope>
    <source>
        <tissue evidence="8">Whole Larva</tissue>
    </source>
</reference>
<dbReference type="SUPFAM" id="SSF48652">
    <property type="entry name" value="Tetraspanin"/>
    <property type="match status" value="1"/>
</dbReference>
<dbReference type="Proteomes" id="UP000695000">
    <property type="component" value="Unplaced"/>
</dbReference>
<gene>
    <name evidence="8" type="primary">LOC108565132</name>
</gene>
<dbReference type="RefSeq" id="XP_017779905.1">
    <property type="nucleotide sequence ID" value="XM_017924416.1"/>
</dbReference>
<protein>
    <recommendedName>
        <fullName evidence="6">Tetraspanin</fullName>
    </recommendedName>
</protein>
<dbReference type="GeneID" id="108565132"/>
<feature type="transmembrane region" description="Helical" evidence="6">
    <location>
        <begin position="88"/>
        <end position="112"/>
    </location>
</feature>
<feature type="transmembrane region" description="Helical" evidence="6">
    <location>
        <begin position="208"/>
        <end position="233"/>
    </location>
</feature>
<name>A0ABM1MZA5_NICVS</name>
<dbReference type="PIRSF" id="PIRSF002419">
    <property type="entry name" value="Tetraspanin"/>
    <property type="match status" value="1"/>
</dbReference>
<dbReference type="Pfam" id="PF00335">
    <property type="entry name" value="Tetraspanin"/>
    <property type="match status" value="1"/>
</dbReference>
<feature type="transmembrane region" description="Helical" evidence="6">
    <location>
        <begin position="20"/>
        <end position="41"/>
    </location>
</feature>
<evidence type="ECO:0000256" key="2">
    <source>
        <dbReference type="ARBA" id="ARBA00006840"/>
    </source>
</evidence>
<dbReference type="PANTHER" id="PTHR19282:SF527">
    <property type="entry name" value="TETRASPANIN"/>
    <property type="match status" value="1"/>
</dbReference>
<dbReference type="Gene3D" id="1.10.1450.10">
    <property type="entry name" value="Tetraspanin"/>
    <property type="match status" value="1"/>
</dbReference>
<evidence type="ECO:0000256" key="4">
    <source>
        <dbReference type="ARBA" id="ARBA00022989"/>
    </source>
</evidence>
<comment type="similarity">
    <text evidence="2 6">Belongs to the tetraspanin (TM4SF) family.</text>
</comment>
<dbReference type="InterPro" id="IPR008952">
    <property type="entry name" value="Tetraspanin_EC2_sf"/>
</dbReference>
<keyword evidence="3 6" id="KW-0812">Transmembrane</keyword>
<evidence type="ECO:0000256" key="1">
    <source>
        <dbReference type="ARBA" id="ARBA00004141"/>
    </source>
</evidence>
<organism evidence="7 8">
    <name type="scientific">Nicrophorus vespilloides</name>
    <name type="common">Boreal carrion beetle</name>
    <dbReference type="NCBI Taxonomy" id="110193"/>
    <lineage>
        <taxon>Eukaryota</taxon>
        <taxon>Metazoa</taxon>
        <taxon>Ecdysozoa</taxon>
        <taxon>Arthropoda</taxon>
        <taxon>Hexapoda</taxon>
        <taxon>Insecta</taxon>
        <taxon>Pterygota</taxon>
        <taxon>Neoptera</taxon>
        <taxon>Endopterygota</taxon>
        <taxon>Coleoptera</taxon>
        <taxon>Polyphaga</taxon>
        <taxon>Staphyliniformia</taxon>
        <taxon>Silphidae</taxon>
        <taxon>Nicrophorinae</taxon>
        <taxon>Nicrophorus</taxon>
    </lineage>
</organism>
<keyword evidence="7" id="KW-1185">Reference proteome</keyword>
<evidence type="ECO:0000256" key="6">
    <source>
        <dbReference type="RuleBase" id="RU361218"/>
    </source>
</evidence>
<dbReference type="InterPro" id="IPR000301">
    <property type="entry name" value="Tetraspanin_animals"/>
</dbReference>
<evidence type="ECO:0000256" key="5">
    <source>
        <dbReference type="ARBA" id="ARBA00023136"/>
    </source>
</evidence>